<accession>A0ABT6V0E5</accession>
<proteinExistence type="predicted"/>
<reference evidence="1 2" key="1">
    <citation type="submission" date="2023-04" db="EMBL/GenBank/DDBJ databases">
        <title>Halomonas strains isolated from rhizosphere soil.</title>
        <authorList>
            <person name="Xu L."/>
            <person name="Sun J.-Q."/>
        </authorList>
    </citation>
    <scope>NUCLEOTIDE SEQUENCE [LARGE SCALE GENOMIC DNA]</scope>
    <source>
        <strain evidence="1 2">LR5S20</strain>
    </source>
</reference>
<name>A0ABT6V0E5_9GAMM</name>
<sequence length="47" mass="5116">MHPRTATGENLFSHQAVRNLLRYSGFADAMPRESGQVALSQVPGIGF</sequence>
<protein>
    <submittedName>
        <fullName evidence="1">Uncharacterized protein</fullName>
    </submittedName>
</protein>
<comment type="caution">
    <text evidence="1">The sequence shown here is derived from an EMBL/GenBank/DDBJ whole genome shotgun (WGS) entry which is preliminary data.</text>
</comment>
<gene>
    <name evidence="1" type="ORF">QLQ83_11395</name>
</gene>
<dbReference type="EMBL" id="JASCQP010000027">
    <property type="protein sequence ID" value="MDI5891706.1"/>
    <property type="molecule type" value="Genomic_DNA"/>
</dbReference>
<evidence type="ECO:0000313" key="1">
    <source>
        <dbReference type="EMBL" id="MDI5891706.1"/>
    </source>
</evidence>
<evidence type="ECO:0000313" key="2">
    <source>
        <dbReference type="Proteomes" id="UP001225957"/>
    </source>
</evidence>
<dbReference type="Proteomes" id="UP001225957">
    <property type="component" value="Unassembled WGS sequence"/>
</dbReference>
<keyword evidence="2" id="KW-1185">Reference proteome</keyword>
<dbReference type="RefSeq" id="WP_282735647.1">
    <property type="nucleotide sequence ID" value="NZ_JASCQP010000027.1"/>
</dbReference>
<organism evidence="1 2">
    <name type="scientific">Halomonas rhizosphaerae</name>
    <dbReference type="NCBI Taxonomy" id="3043296"/>
    <lineage>
        <taxon>Bacteria</taxon>
        <taxon>Pseudomonadati</taxon>
        <taxon>Pseudomonadota</taxon>
        <taxon>Gammaproteobacteria</taxon>
        <taxon>Oceanospirillales</taxon>
        <taxon>Halomonadaceae</taxon>
        <taxon>Halomonas</taxon>
    </lineage>
</organism>